<evidence type="ECO:0000313" key="3">
    <source>
        <dbReference type="Proteomes" id="UP000597762"/>
    </source>
</evidence>
<evidence type="ECO:0000259" key="1">
    <source>
        <dbReference type="PROSITE" id="PS01179"/>
    </source>
</evidence>
<feature type="domain" description="PID" evidence="1">
    <location>
        <begin position="37"/>
        <end position="168"/>
    </location>
</feature>
<dbReference type="Proteomes" id="UP000597762">
    <property type="component" value="Unassembled WGS sequence"/>
</dbReference>
<dbReference type="Gene3D" id="2.30.29.30">
    <property type="entry name" value="Pleckstrin-homology domain (PH domain)/Phosphotyrosine-binding domain (PTB)"/>
    <property type="match status" value="1"/>
</dbReference>
<keyword evidence="3" id="KW-1185">Reference proteome</keyword>
<dbReference type="Pfam" id="PF00640">
    <property type="entry name" value="PID"/>
    <property type="match status" value="1"/>
</dbReference>
<dbReference type="PANTHER" id="PTHR11232">
    <property type="entry name" value="PHOSPHOTYROSINE INTERACTION DOMAIN-CONTAINING FAMILY MEMBER"/>
    <property type="match status" value="1"/>
</dbReference>
<organism evidence="2 3">
    <name type="scientific">Acanthosepion pharaonis</name>
    <name type="common">Pharaoh cuttlefish</name>
    <name type="synonym">Sepia pharaonis</name>
    <dbReference type="NCBI Taxonomy" id="158019"/>
    <lineage>
        <taxon>Eukaryota</taxon>
        <taxon>Metazoa</taxon>
        <taxon>Spiralia</taxon>
        <taxon>Lophotrochozoa</taxon>
        <taxon>Mollusca</taxon>
        <taxon>Cephalopoda</taxon>
        <taxon>Coleoidea</taxon>
        <taxon>Decapodiformes</taxon>
        <taxon>Sepiida</taxon>
        <taxon>Sepiina</taxon>
        <taxon>Sepiidae</taxon>
        <taxon>Acanthosepion</taxon>
    </lineage>
</organism>
<dbReference type="InterPro" id="IPR051133">
    <property type="entry name" value="Adapter_Engulfment-Domain"/>
</dbReference>
<evidence type="ECO:0000313" key="2">
    <source>
        <dbReference type="EMBL" id="CAE1275762.1"/>
    </source>
</evidence>
<dbReference type="PROSITE" id="PS01179">
    <property type="entry name" value="PID"/>
    <property type="match status" value="1"/>
</dbReference>
<reference evidence="2" key="1">
    <citation type="submission" date="2021-01" db="EMBL/GenBank/DDBJ databases">
        <authorList>
            <person name="Li R."/>
            <person name="Bekaert M."/>
        </authorList>
    </citation>
    <scope>NUCLEOTIDE SEQUENCE</scope>
    <source>
        <strain evidence="2">Farmed</strain>
    </source>
</reference>
<protein>
    <submittedName>
        <fullName evidence="2">LDLRAP1</fullName>
    </submittedName>
</protein>
<dbReference type="PANTHER" id="PTHR11232:SF74">
    <property type="entry name" value="PTB DOMAIN-CONTAINING ADAPTER PROTEIN CED-6-LIKE PROTEIN"/>
    <property type="match status" value="1"/>
</dbReference>
<dbReference type="InterPro" id="IPR006020">
    <property type="entry name" value="PTB/PI_dom"/>
</dbReference>
<sequence>MDVLFRVVRKSPTVFNSFHKSRHQKLHDKWGENNETLNEGMTFYLKYLGSTLVEEISDGESYGDGISTKAIQRVISMEKSSGKKWRKVALNVSPRGIKMCDMISKEMLLDVCIYRISFCTADRNHERIFAFIARNTINETMECYVYVCAKRKIAQAVTLTVSQAFHIAEYLEEEELERLKAVEKEAQKRLCVEDLIEIHDHGSLSNGYHPKLSNSVTSSDASTPLNLSPPSNSPCINLQEFDEDNLDDCFSRLAENRIRRQPSFGTDIFNEDSVEQYFKNNKRLEDFVHQKSVEDLLLL</sequence>
<dbReference type="SMART" id="SM00462">
    <property type="entry name" value="PTB"/>
    <property type="match status" value="1"/>
</dbReference>
<dbReference type="SUPFAM" id="SSF50729">
    <property type="entry name" value="PH domain-like"/>
    <property type="match status" value="1"/>
</dbReference>
<dbReference type="CDD" id="cd13159">
    <property type="entry name" value="PTB_LDLRAP-mammal-like"/>
    <property type="match status" value="1"/>
</dbReference>
<accession>A0A812CRE9</accession>
<dbReference type="InterPro" id="IPR011993">
    <property type="entry name" value="PH-like_dom_sf"/>
</dbReference>
<dbReference type="OrthoDB" id="9999955at2759"/>
<dbReference type="AlphaFoldDB" id="A0A812CRE9"/>
<gene>
    <name evidence="2" type="ORF">SPHA_39670</name>
</gene>
<name>A0A812CRE9_ACAPH</name>
<proteinExistence type="predicted"/>
<dbReference type="EMBL" id="CAHIKZ030001857">
    <property type="protein sequence ID" value="CAE1275762.1"/>
    <property type="molecule type" value="Genomic_DNA"/>
</dbReference>
<comment type="caution">
    <text evidence="2">The sequence shown here is derived from an EMBL/GenBank/DDBJ whole genome shotgun (WGS) entry which is preliminary data.</text>
</comment>